<dbReference type="Proteomes" id="UP000037035">
    <property type="component" value="Unassembled WGS sequence"/>
</dbReference>
<comment type="caution">
    <text evidence="4">The sequence shown here is derived from an EMBL/GenBank/DDBJ whole genome shotgun (WGS) entry which is preliminary data.</text>
</comment>
<keyword evidence="5" id="KW-1185">Reference proteome</keyword>
<dbReference type="GO" id="GO:0046872">
    <property type="term" value="F:metal ion binding"/>
    <property type="evidence" value="ECO:0007669"/>
    <property type="project" value="UniProtKB-KW"/>
</dbReference>
<evidence type="ECO:0000313" key="4">
    <source>
        <dbReference type="EMBL" id="KNZ48070.1"/>
    </source>
</evidence>
<feature type="domain" description="DDE Tnp4" evidence="3">
    <location>
        <begin position="215"/>
        <end position="334"/>
    </location>
</feature>
<comment type="cofactor">
    <cofactor evidence="1">
        <name>a divalent metal cation</name>
        <dbReference type="ChEBI" id="CHEBI:60240"/>
    </cofactor>
</comment>
<protein>
    <recommendedName>
        <fullName evidence="3">DDE Tnp4 domain-containing protein</fullName>
    </recommendedName>
</protein>
<name>A0A0L6UJU0_9BASI</name>
<evidence type="ECO:0000313" key="5">
    <source>
        <dbReference type="Proteomes" id="UP000037035"/>
    </source>
</evidence>
<organism evidence="4 5">
    <name type="scientific">Puccinia sorghi</name>
    <dbReference type="NCBI Taxonomy" id="27349"/>
    <lineage>
        <taxon>Eukaryota</taxon>
        <taxon>Fungi</taxon>
        <taxon>Dikarya</taxon>
        <taxon>Basidiomycota</taxon>
        <taxon>Pucciniomycotina</taxon>
        <taxon>Pucciniomycetes</taxon>
        <taxon>Pucciniales</taxon>
        <taxon>Pucciniaceae</taxon>
        <taxon>Puccinia</taxon>
    </lineage>
</organism>
<dbReference type="VEuPathDB" id="FungiDB:VP01_592g11"/>
<accession>A0A0L6UJU0</accession>
<evidence type="ECO:0000259" key="3">
    <source>
        <dbReference type="Pfam" id="PF13359"/>
    </source>
</evidence>
<reference evidence="4 5" key="1">
    <citation type="submission" date="2015-08" db="EMBL/GenBank/DDBJ databases">
        <title>Next Generation Sequencing and Analysis of the Genome of Puccinia sorghi L Schw, the Causal Agent of Maize Common Rust.</title>
        <authorList>
            <person name="Rochi L."/>
            <person name="Burguener G."/>
            <person name="Darino M."/>
            <person name="Turjanski A."/>
            <person name="Kreff E."/>
            <person name="Dieguez M.J."/>
            <person name="Sacco F."/>
        </authorList>
    </citation>
    <scope>NUCLEOTIDE SEQUENCE [LARGE SCALE GENOMIC DNA]</scope>
    <source>
        <strain evidence="4 5">RO10H11247</strain>
    </source>
</reference>
<keyword evidence="2" id="KW-0479">Metal-binding</keyword>
<gene>
    <name evidence="4" type="ORF">VP01_592g11</name>
</gene>
<evidence type="ECO:0000256" key="2">
    <source>
        <dbReference type="ARBA" id="ARBA00022723"/>
    </source>
</evidence>
<sequence length="413" mass="47036">MVINSQRKLMINTLKAAVEKDIVSLVVNMQMNDDDLDSSSDEETDEDFSYEEITLDDIEDKSRALLAIQLHRYLKPRACIEKAPPISEFLLNRLDDKRFKQEFRMPQEIFVKICGPVSSNPIFHNNSHNPQRPVEEQMMVTLKILGCFGNGSSVGMLGTFLRVAEGSIELYTDRCLMAILGLMDQLLTWPTAEALQQIQEEFKYFGFDGCPELGGQDYYNRKGSYGIATLLICGMNKKIQYVYTGWPRCSHNQRLTSNCSLTLSPHAFFSQGQYLLADSAFLATISIVPAFKRTRDNQRVVIENCIGLLKNRFQSLKGLRLCLQNDKYLTQITTCIQVSALNLYQSFSFLDWLTWDQACVILHNFILQGSDWEMDEAQDGENLPDVFTREAEDVEAGTPAGKFQRENVIIFAQ</sequence>
<dbReference type="EMBL" id="LAVV01011196">
    <property type="protein sequence ID" value="KNZ48070.1"/>
    <property type="molecule type" value="Genomic_DNA"/>
</dbReference>
<proteinExistence type="predicted"/>
<dbReference type="OrthoDB" id="3246760at2759"/>
<dbReference type="Pfam" id="PF13359">
    <property type="entry name" value="DDE_Tnp_4"/>
    <property type="match status" value="1"/>
</dbReference>
<dbReference type="InterPro" id="IPR027806">
    <property type="entry name" value="HARBI1_dom"/>
</dbReference>
<evidence type="ECO:0000256" key="1">
    <source>
        <dbReference type="ARBA" id="ARBA00001968"/>
    </source>
</evidence>
<dbReference type="AlphaFoldDB" id="A0A0L6UJU0"/>